<dbReference type="Gene3D" id="1.20.1280.50">
    <property type="match status" value="1"/>
</dbReference>
<evidence type="ECO:0000313" key="4">
    <source>
        <dbReference type="Proteomes" id="UP001396334"/>
    </source>
</evidence>
<dbReference type="SUPFAM" id="SSF81383">
    <property type="entry name" value="F-box domain"/>
    <property type="match status" value="1"/>
</dbReference>
<accession>A0ABR2Q863</accession>
<feature type="compositionally biased region" description="Basic and acidic residues" evidence="1">
    <location>
        <begin position="1"/>
        <end position="15"/>
    </location>
</feature>
<organism evidence="3 4">
    <name type="scientific">Hibiscus sabdariffa</name>
    <name type="common">roselle</name>
    <dbReference type="NCBI Taxonomy" id="183260"/>
    <lineage>
        <taxon>Eukaryota</taxon>
        <taxon>Viridiplantae</taxon>
        <taxon>Streptophyta</taxon>
        <taxon>Embryophyta</taxon>
        <taxon>Tracheophyta</taxon>
        <taxon>Spermatophyta</taxon>
        <taxon>Magnoliopsida</taxon>
        <taxon>eudicotyledons</taxon>
        <taxon>Gunneridae</taxon>
        <taxon>Pentapetalae</taxon>
        <taxon>rosids</taxon>
        <taxon>malvids</taxon>
        <taxon>Malvales</taxon>
        <taxon>Malvaceae</taxon>
        <taxon>Malvoideae</taxon>
        <taxon>Hibiscus</taxon>
    </lineage>
</organism>
<keyword evidence="4" id="KW-1185">Reference proteome</keyword>
<comment type="caution">
    <text evidence="3">The sequence shown here is derived from an EMBL/GenBank/DDBJ whole genome shotgun (WGS) entry which is preliminary data.</text>
</comment>
<gene>
    <name evidence="3" type="ORF">V6N11_020331</name>
</gene>
<dbReference type="EMBL" id="JBBPBN010000043">
    <property type="protein sequence ID" value="KAK8996835.1"/>
    <property type="molecule type" value="Genomic_DNA"/>
</dbReference>
<proteinExistence type="predicted"/>
<feature type="region of interest" description="Disordered" evidence="1">
    <location>
        <begin position="1"/>
        <end position="24"/>
    </location>
</feature>
<evidence type="ECO:0000256" key="1">
    <source>
        <dbReference type="SAM" id="MobiDB-lite"/>
    </source>
</evidence>
<evidence type="ECO:0000313" key="3">
    <source>
        <dbReference type="EMBL" id="KAK8996835.1"/>
    </source>
</evidence>
<dbReference type="Proteomes" id="UP001396334">
    <property type="component" value="Unassembled WGS sequence"/>
</dbReference>
<feature type="domain" description="F-box" evidence="2">
    <location>
        <begin position="23"/>
        <end position="54"/>
    </location>
</feature>
<dbReference type="InterPro" id="IPR001810">
    <property type="entry name" value="F-box_dom"/>
</dbReference>
<dbReference type="CDD" id="cd09917">
    <property type="entry name" value="F-box_SF"/>
    <property type="match status" value="1"/>
</dbReference>
<evidence type="ECO:0000259" key="2">
    <source>
        <dbReference type="Pfam" id="PF00646"/>
    </source>
</evidence>
<name>A0ABR2Q863_9ROSI</name>
<dbReference type="Pfam" id="PF00646">
    <property type="entry name" value="F-box"/>
    <property type="match status" value="1"/>
</dbReference>
<reference evidence="3 4" key="1">
    <citation type="journal article" date="2024" name="G3 (Bethesda)">
        <title>Genome assembly of Hibiscus sabdariffa L. provides insights into metabolisms of medicinal natural products.</title>
        <authorList>
            <person name="Kim T."/>
        </authorList>
    </citation>
    <scope>NUCLEOTIDE SEQUENCE [LARGE SCALE GENOMIC DNA]</scope>
    <source>
        <strain evidence="3">TK-2024</strain>
        <tissue evidence="3">Old leaves</tissue>
    </source>
</reference>
<protein>
    <recommendedName>
        <fullName evidence="2">F-box domain-containing protein</fullName>
    </recommendedName>
</protein>
<sequence>MTENFKGRPDSERQQPEQQGRNWSDIPRDIVECVIGHLHWTDRIRIRAVCKAWSIPTHHIPTISKVPWATVTVCCLTLFLESMLSKTRRHGKSTGFSFQDLVLQSMGGFFSASP</sequence>
<dbReference type="InterPro" id="IPR036047">
    <property type="entry name" value="F-box-like_dom_sf"/>
</dbReference>